<accession>A0ABN0XGZ0</accession>
<name>A0ABN0XGZ0_9ALTE</name>
<sequence length="140" mass="15347">MSQVFSKSDKYGSYQLQTEGPLLLAKVSGVIGTGLSKNYLSQLLVLAKQLQGSPWIYIADCTDYQAAIPDAASNLQKAYEECLKLGCVGDAYCIQSPVGINQLAQVRRQSNIQSDIQDRIFADMDKAKAAMLKFLQDAVF</sequence>
<dbReference type="EMBL" id="BAAAEI010000019">
    <property type="protein sequence ID" value="GAA0363967.1"/>
    <property type="molecule type" value="Genomic_DNA"/>
</dbReference>
<proteinExistence type="predicted"/>
<organism evidence="1 2">
    <name type="scientific">Bowmanella denitrificans</name>
    <dbReference type="NCBI Taxonomy" id="366582"/>
    <lineage>
        <taxon>Bacteria</taxon>
        <taxon>Pseudomonadati</taxon>
        <taxon>Pseudomonadota</taxon>
        <taxon>Gammaproteobacteria</taxon>
        <taxon>Alteromonadales</taxon>
        <taxon>Alteromonadaceae</taxon>
        <taxon>Bowmanella</taxon>
    </lineage>
</organism>
<keyword evidence="2" id="KW-1185">Reference proteome</keyword>
<gene>
    <name evidence="1" type="ORF">GCM10009092_30430</name>
</gene>
<evidence type="ECO:0000313" key="2">
    <source>
        <dbReference type="Proteomes" id="UP001501757"/>
    </source>
</evidence>
<reference evidence="1 2" key="1">
    <citation type="journal article" date="2019" name="Int. J. Syst. Evol. Microbiol.">
        <title>The Global Catalogue of Microorganisms (GCM) 10K type strain sequencing project: providing services to taxonomists for standard genome sequencing and annotation.</title>
        <authorList>
            <consortium name="The Broad Institute Genomics Platform"/>
            <consortium name="The Broad Institute Genome Sequencing Center for Infectious Disease"/>
            <person name="Wu L."/>
            <person name="Ma J."/>
        </authorList>
    </citation>
    <scope>NUCLEOTIDE SEQUENCE [LARGE SCALE GENOMIC DNA]</scope>
    <source>
        <strain evidence="1 2">JCM 13378</strain>
    </source>
</reference>
<comment type="caution">
    <text evidence="1">The sequence shown here is derived from an EMBL/GenBank/DDBJ whole genome shotgun (WGS) entry which is preliminary data.</text>
</comment>
<dbReference type="Proteomes" id="UP001501757">
    <property type="component" value="Unassembled WGS sequence"/>
</dbReference>
<dbReference type="RefSeq" id="WP_343846074.1">
    <property type="nucleotide sequence ID" value="NZ_BAAAEI010000019.1"/>
</dbReference>
<evidence type="ECO:0000313" key="1">
    <source>
        <dbReference type="EMBL" id="GAA0363967.1"/>
    </source>
</evidence>
<protein>
    <submittedName>
        <fullName evidence="1">Uncharacterized protein</fullName>
    </submittedName>
</protein>